<accession>A0A402DUR7</accession>
<name>A0A402DUR7_9CELL</name>
<evidence type="ECO:0000313" key="2">
    <source>
        <dbReference type="EMBL" id="GCE77835.1"/>
    </source>
</evidence>
<feature type="transmembrane region" description="Helical" evidence="1">
    <location>
        <begin position="104"/>
        <end position="127"/>
    </location>
</feature>
<dbReference type="InterPro" id="IPR046291">
    <property type="entry name" value="DUF6328"/>
</dbReference>
<dbReference type="OrthoDB" id="3625784at2"/>
<sequence>MQEIEHDPNDDRNETFTERMDRNWDELLQELRVTQTGTQILTGFLFTIPFQQAFSSLDAYQKDLYLVLVVLAVLATALIVAPVSMHRVLFRKRLKPQLVSAANIFARGGLVVLALVLAGGAMLLFDVVSTRQIGWVVGAASLVVLFGCWWVVPRLVARSARG</sequence>
<keyword evidence="1" id="KW-0472">Membrane</keyword>
<feature type="transmembrane region" description="Helical" evidence="1">
    <location>
        <begin position="64"/>
        <end position="83"/>
    </location>
</feature>
<organism evidence="2 3">
    <name type="scientific">Cellulomonas biazotea</name>
    <dbReference type="NCBI Taxonomy" id="1709"/>
    <lineage>
        <taxon>Bacteria</taxon>
        <taxon>Bacillati</taxon>
        <taxon>Actinomycetota</taxon>
        <taxon>Actinomycetes</taxon>
        <taxon>Micrococcales</taxon>
        <taxon>Cellulomonadaceae</taxon>
        <taxon>Cellulomonas</taxon>
    </lineage>
</organism>
<keyword evidence="3" id="KW-1185">Reference proteome</keyword>
<reference evidence="2 3" key="1">
    <citation type="submission" date="2019-01" db="EMBL/GenBank/DDBJ databases">
        <title>Draft genome sequence of Cellulomonas takizawaensis strain TKZ-21.</title>
        <authorList>
            <person name="Yamamura H."/>
            <person name="Hayashi T."/>
            <person name="Hamada M."/>
            <person name="Serisawa Y."/>
            <person name="Matsuyama K."/>
            <person name="Nakagawa Y."/>
            <person name="Otoguro M."/>
            <person name="Yanagida F."/>
            <person name="Hayakawa M."/>
        </authorList>
    </citation>
    <scope>NUCLEOTIDE SEQUENCE [LARGE SCALE GENOMIC DNA]</scope>
    <source>
        <strain evidence="2 3">NBRC12680</strain>
    </source>
</reference>
<keyword evidence="1" id="KW-1133">Transmembrane helix</keyword>
<protein>
    <recommendedName>
        <fullName evidence="4">Sodium:proton antiporter</fullName>
    </recommendedName>
</protein>
<dbReference type="RefSeq" id="WP_130782461.1">
    <property type="nucleotide sequence ID" value="NZ_BIMR01000265.1"/>
</dbReference>
<dbReference type="Pfam" id="PF19853">
    <property type="entry name" value="DUF6328"/>
    <property type="match status" value="1"/>
</dbReference>
<evidence type="ECO:0008006" key="4">
    <source>
        <dbReference type="Google" id="ProtNLM"/>
    </source>
</evidence>
<proteinExistence type="predicted"/>
<gene>
    <name evidence="2" type="ORF">CBZ_28910</name>
</gene>
<evidence type="ECO:0000313" key="3">
    <source>
        <dbReference type="Proteomes" id="UP000289954"/>
    </source>
</evidence>
<dbReference type="Proteomes" id="UP000289954">
    <property type="component" value="Unassembled WGS sequence"/>
</dbReference>
<keyword evidence="1" id="KW-0812">Transmembrane</keyword>
<dbReference type="EMBL" id="BIMR01000265">
    <property type="protein sequence ID" value="GCE77835.1"/>
    <property type="molecule type" value="Genomic_DNA"/>
</dbReference>
<dbReference type="AlphaFoldDB" id="A0A402DUR7"/>
<comment type="caution">
    <text evidence="2">The sequence shown here is derived from an EMBL/GenBank/DDBJ whole genome shotgun (WGS) entry which is preliminary data.</text>
</comment>
<evidence type="ECO:0000256" key="1">
    <source>
        <dbReference type="SAM" id="Phobius"/>
    </source>
</evidence>
<feature type="transmembrane region" description="Helical" evidence="1">
    <location>
        <begin position="133"/>
        <end position="152"/>
    </location>
</feature>